<comment type="caution">
    <text evidence="1">The sequence shown here is derived from an EMBL/GenBank/DDBJ whole genome shotgun (WGS) entry which is preliminary data.</text>
</comment>
<name>A0AAV5WCW4_9BILA</name>
<evidence type="ECO:0000313" key="2">
    <source>
        <dbReference type="Proteomes" id="UP001432322"/>
    </source>
</evidence>
<keyword evidence="2" id="KW-1185">Reference proteome</keyword>
<evidence type="ECO:0000313" key="1">
    <source>
        <dbReference type="EMBL" id="GMT28260.1"/>
    </source>
</evidence>
<feature type="non-terminal residue" evidence="1">
    <location>
        <position position="211"/>
    </location>
</feature>
<dbReference type="Proteomes" id="UP001432322">
    <property type="component" value="Unassembled WGS sequence"/>
</dbReference>
<reference evidence="1" key="1">
    <citation type="submission" date="2023-10" db="EMBL/GenBank/DDBJ databases">
        <title>Genome assembly of Pristionchus species.</title>
        <authorList>
            <person name="Yoshida K."/>
            <person name="Sommer R.J."/>
        </authorList>
    </citation>
    <scope>NUCLEOTIDE SEQUENCE</scope>
    <source>
        <strain evidence="1">RS5133</strain>
    </source>
</reference>
<accession>A0AAV5WCW4</accession>
<dbReference type="EMBL" id="BTSY01000005">
    <property type="protein sequence ID" value="GMT28260.1"/>
    <property type="molecule type" value="Genomic_DNA"/>
</dbReference>
<organism evidence="1 2">
    <name type="scientific">Pristionchus fissidentatus</name>
    <dbReference type="NCBI Taxonomy" id="1538716"/>
    <lineage>
        <taxon>Eukaryota</taxon>
        <taxon>Metazoa</taxon>
        <taxon>Ecdysozoa</taxon>
        <taxon>Nematoda</taxon>
        <taxon>Chromadorea</taxon>
        <taxon>Rhabditida</taxon>
        <taxon>Rhabditina</taxon>
        <taxon>Diplogasteromorpha</taxon>
        <taxon>Diplogasteroidea</taxon>
        <taxon>Neodiplogasteridae</taxon>
        <taxon>Pristionchus</taxon>
    </lineage>
</organism>
<protein>
    <submittedName>
        <fullName evidence="1">Uncharacterized protein</fullName>
    </submittedName>
</protein>
<proteinExistence type="predicted"/>
<sequence>MTSRSTPSSSKDAQDLPEWAEWPLKPNGKLDVQRLMPTTYRVCSKEYSLSRQELAKSLPILIPKRGRADTKDFPFINNLTLLEFFDLAGEEILEFRSYILESLGEYDRIDNGEKLLTDHASIKRSMEELRRVANEIHGKKSRDDSNYFLQKRANLAILGYFTRQDPRNLSPPAVSPRQFKEFLNGNRGCARASVYNWRYKKWEESIVKNLS</sequence>
<gene>
    <name evidence="1" type="ORF">PFISCL1PPCAC_19557</name>
</gene>
<dbReference type="AlphaFoldDB" id="A0AAV5WCW4"/>